<dbReference type="SUPFAM" id="SSF55031">
    <property type="entry name" value="Bacterial exopeptidase dimerisation domain"/>
    <property type="match status" value="1"/>
</dbReference>
<comment type="cofactor">
    <cofactor evidence="2">
        <name>Mn(2+)</name>
        <dbReference type="ChEBI" id="CHEBI:29035"/>
    </cofactor>
    <text evidence="2">The Mn(2+) ion enhances activity.</text>
</comment>
<dbReference type="CDD" id="cd05666">
    <property type="entry name" value="M20_Acy1-like"/>
    <property type="match status" value="1"/>
</dbReference>
<evidence type="ECO:0000313" key="5">
    <source>
        <dbReference type="Proteomes" id="UP000184749"/>
    </source>
</evidence>
<dbReference type="FunFam" id="3.30.70.360:FF:000001">
    <property type="entry name" value="N-acetyldiaminopimelate deacetylase"/>
    <property type="match status" value="1"/>
</dbReference>
<dbReference type="InterPro" id="IPR011650">
    <property type="entry name" value="Peptidase_M20_dimer"/>
</dbReference>
<dbReference type="GO" id="GO:0019877">
    <property type="term" value="P:diaminopimelate biosynthetic process"/>
    <property type="evidence" value="ECO:0007669"/>
    <property type="project" value="UniProtKB-ARBA"/>
</dbReference>
<dbReference type="EMBL" id="CP017101">
    <property type="protein sequence ID" value="APO69041.1"/>
    <property type="molecule type" value="Genomic_DNA"/>
</dbReference>
<dbReference type="InterPro" id="IPR017439">
    <property type="entry name" value="Amidohydrolase"/>
</dbReference>
<reference evidence="4 5" key="1">
    <citation type="submission" date="2016-09" db="EMBL/GenBank/DDBJ databases">
        <title>The complete genome sequences of Rhizobium gallicum, symbiovars gallicum and phaseoli, symbionts associated to common bean (Phaseolus vulgaris).</title>
        <authorList>
            <person name="Bustos P."/>
            <person name="Santamaria R.I."/>
            <person name="Perez-Carrascal O.M."/>
            <person name="Juarez S."/>
            <person name="Lozano L."/>
            <person name="Martinez-Flores I."/>
            <person name="Martinez-Romero E."/>
            <person name="Cevallos M."/>
            <person name="Romero D."/>
            <person name="Davila G."/>
            <person name="Gonzalez V."/>
        </authorList>
    </citation>
    <scope>NUCLEOTIDE SEQUENCE [LARGE SCALE GENOMIC DNA]</scope>
    <source>
        <strain evidence="4 5">IE4872</strain>
    </source>
</reference>
<dbReference type="Gene3D" id="3.30.70.360">
    <property type="match status" value="1"/>
</dbReference>
<dbReference type="GO" id="GO:0050118">
    <property type="term" value="F:N-acetyldiaminopimelate deacetylase activity"/>
    <property type="evidence" value="ECO:0007669"/>
    <property type="project" value="UniProtKB-ARBA"/>
</dbReference>
<evidence type="ECO:0000313" key="4">
    <source>
        <dbReference type="EMBL" id="APO69041.1"/>
    </source>
</evidence>
<keyword evidence="2" id="KW-0464">Manganese</keyword>
<dbReference type="SUPFAM" id="SSF53187">
    <property type="entry name" value="Zn-dependent exopeptidases"/>
    <property type="match status" value="1"/>
</dbReference>
<protein>
    <submittedName>
        <fullName evidence="4">Hippurate hydrolase protein</fullName>
        <ecNumber evidence="4">3.5.1.32</ecNumber>
    </submittedName>
</protein>
<evidence type="ECO:0000256" key="1">
    <source>
        <dbReference type="ARBA" id="ARBA00022801"/>
    </source>
</evidence>
<dbReference type="GO" id="GO:0047980">
    <property type="term" value="F:hippurate hydrolase activity"/>
    <property type="evidence" value="ECO:0007669"/>
    <property type="project" value="UniProtKB-EC"/>
</dbReference>
<name>A0A1L5NMA8_9HYPH</name>
<dbReference type="PIRSF" id="PIRSF005962">
    <property type="entry name" value="Pept_M20D_amidohydro"/>
    <property type="match status" value="1"/>
</dbReference>
<dbReference type="InterPro" id="IPR036264">
    <property type="entry name" value="Bact_exopeptidase_dim_dom"/>
</dbReference>
<feature type="binding site" evidence="2">
    <location>
        <position position="162"/>
    </location>
    <ligand>
        <name>Mn(2+)</name>
        <dbReference type="ChEBI" id="CHEBI:29035"/>
        <label>2</label>
    </ligand>
</feature>
<accession>A0A1L5NMA8</accession>
<dbReference type="PANTHER" id="PTHR11014">
    <property type="entry name" value="PEPTIDASE M20 FAMILY MEMBER"/>
    <property type="match status" value="1"/>
</dbReference>
<dbReference type="GO" id="GO:0046872">
    <property type="term" value="F:metal ion binding"/>
    <property type="evidence" value="ECO:0007669"/>
    <property type="project" value="UniProtKB-KW"/>
</dbReference>
<proteinExistence type="predicted"/>
<dbReference type="RefSeq" id="WP_074069560.1">
    <property type="nucleotide sequence ID" value="NZ_CP017101.1"/>
</dbReference>
<feature type="binding site" evidence="2">
    <location>
        <position position="101"/>
    </location>
    <ligand>
        <name>Mn(2+)</name>
        <dbReference type="ChEBI" id="CHEBI:29035"/>
        <label>2</label>
    </ligand>
</feature>
<feature type="binding site" evidence="2">
    <location>
        <position position="103"/>
    </location>
    <ligand>
        <name>Mn(2+)</name>
        <dbReference type="ChEBI" id="CHEBI:29035"/>
        <label>2</label>
    </ligand>
</feature>
<organism evidence="4 5">
    <name type="scientific">Rhizobium gallicum</name>
    <dbReference type="NCBI Taxonomy" id="56730"/>
    <lineage>
        <taxon>Bacteria</taxon>
        <taxon>Pseudomonadati</taxon>
        <taxon>Pseudomonadota</taxon>
        <taxon>Alphaproteobacteria</taxon>
        <taxon>Hyphomicrobiales</taxon>
        <taxon>Rhizobiaceae</taxon>
        <taxon>Rhizobium/Agrobacterium group</taxon>
        <taxon>Rhizobium</taxon>
    </lineage>
</organism>
<dbReference type="InterPro" id="IPR002933">
    <property type="entry name" value="Peptidase_M20"/>
</dbReference>
<feature type="binding site" evidence="2">
    <location>
        <position position="361"/>
    </location>
    <ligand>
        <name>Mn(2+)</name>
        <dbReference type="ChEBI" id="CHEBI:29035"/>
        <label>2</label>
    </ligand>
</feature>
<dbReference type="OrthoDB" id="9777385at2"/>
<keyword evidence="2" id="KW-0479">Metal-binding</keyword>
<dbReference type="EC" id="3.5.1.32" evidence="4"/>
<dbReference type="Gene3D" id="3.40.630.10">
    <property type="entry name" value="Zn peptidases"/>
    <property type="match status" value="1"/>
</dbReference>
<dbReference type="Proteomes" id="UP000184749">
    <property type="component" value="Chromosome"/>
</dbReference>
<evidence type="ECO:0000259" key="3">
    <source>
        <dbReference type="Pfam" id="PF07687"/>
    </source>
</evidence>
<dbReference type="PANTHER" id="PTHR11014:SF63">
    <property type="entry name" value="METALLOPEPTIDASE, PUTATIVE (AFU_ORTHOLOGUE AFUA_6G09600)-RELATED"/>
    <property type="match status" value="1"/>
</dbReference>
<sequence length="391" mass="41290">MNIPVRIKDDLAFLTSLRRDLHAHPELGFEEERTSGIVAELLEEAGIKVHRGLGGTGVVGTLQAGSGTRVIGLRADMDALAMPEIAERSYKSTVAGKMHACGHDGHTAMLLGAARHLAAVRGFSGTVHFIFQPAEEGRGGARRMVEEGLFELFPCDAVYGLHNMPGLAVDEIAVVEGPQLASSDSWRITFRGTGTHGAKPHLGRDPITAAGTFLASLQTIVGRVVDPLQPAVVSACSLQAGDPKALNVIPDTVEVGGTARAYCANVRDQLEAEIGRLAQGTAAMYGIAVDYQFERRIPPVVNDANATQQALAAARAVLGEKVRTSFPPSTAGDDFAFFAQNAPGCYVWLGNGPAVDGALHHNTAYDFNDAAIGYGVAYWVKLVEQALTSPA</sequence>
<evidence type="ECO:0000256" key="2">
    <source>
        <dbReference type="PIRSR" id="PIRSR005962-1"/>
    </source>
</evidence>
<feature type="binding site" evidence="2">
    <location>
        <position position="136"/>
    </location>
    <ligand>
        <name>Mn(2+)</name>
        <dbReference type="ChEBI" id="CHEBI:29035"/>
        <label>2</label>
    </ligand>
</feature>
<keyword evidence="1 4" id="KW-0378">Hydrolase</keyword>
<gene>
    <name evidence="4" type="ORF">IE4872_CH03448</name>
</gene>
<dbReference type="STRING" id="56730.IE4872_CH03448"/>
<dbReference type="Pfam" id="PF01546">
    <property type="entry name" value="Peptidase_M20"/>
    <property type="match status" value="1"/>
</dbReference>
<dbReference type="Pfam" id="PF07687">
    <property type="entry name" value="M20_dimer"/>
    <property type="match status" value="1"/>
</dbReference>
<dbReference type="NCBIfam" id="TIGR01891">
    <property type="entry name" value="amidohydrolases"/>
    <property type="match status" value="1"/>
</dbReference>
<feature type="domain" description="Peptidase M20 dimerisation" evidence="3">
    <location>
        <begin position="184"/>
        <end position="277"/>
    </location>
</feature>
<dbReference type="AlphaFoldDB" id="A0A1L5NMA8"/>